<evidence type="ECO:0008006" key="3">
    <source>
        <dbReference type="Google" id="ProtNLM"/>
    </source>
</evidence>
<organism evidence="1 2">
    <name type="scientific">Roseomonas haemaphysalidis</name>
    <dbReference type="NCBI Taxonomy" id="2768162"/>
    <lineage>
        <taxon>Bacteria</taxon>
        <taxon>Pseudomonadati</taxon>
        <taxon>Pseudomonadota</taxon>
        <taxon>Alphaproteobacteria</taxon>
        <taxon>Acetobacterales</taxon>
        <taxon>Roseomonadaceae</taxon>
        <taxon>Roseomonas</taxon>
    </lineage>
</organism>
<dbReference type="Proteomes" id="UP001518989">
    <property type="component" value="Unassembled WGS sequence"/>
</dbReference>
<evidence type="ECO:0000313" key="2">
    <source>
        <dbReference type="Proteomes" id="UP001518989"/>
    </source>
</evidence>
<dbReference type="EMBL" id="JACTNG010000007">
    <property type="protein sequence ID" value="MBO1080116.1"/>
    <property type="molecule type" value="Genomic_DNA"/>
</dbReference>
<comment type="caution">
    <text evidence="1">The sequence shown here is derived from an EMBL/GenBank/DDBJ whole genome shotgun (WGS) entry which is preliminary data.</text>
</comment>
<dbReference type="InterPro" id="IPR029044">
    <property type="entry name" value="Nucleotide-diphossugar_trans"/>
</dbReference>
<proteinExistence type="predicted"/>
<sequence>MDAPRPVSAPIIIFSFDRPHYLRRFCESLRAQQGVTLNERRIYLVQDGAVSPRSGVRYAEDAVLAASVAAFRDVFPRGQVVPSRDNLGIAFNIRRGETLAFEALDAGWGYFFEDDLELGPAYLLMLERIHDAVADRPEVSYFAAYGEHRRPADPADPKFVWLDHHWGFALRREAWARISDWLAPYFAILRPTDYQHRDHLAVFDFLRRQEMAVSTSSQDALKSVASAMLGMVRVMPDIGFARYIGERGASFNPERFRALGFDRVVPLERTDIALPALGRERAQHLLESQQAHYRRFRSEQFEPFLESYRQRHFAPRRLLERQDVEGLYRLLLDRLPESEAVFEQNVGRRDLAGLRRDILGSAEYRGRNTG</sequence>
<accession>A0ABS3KRM7</accession>
<name>A0ABS3KRM7_9PROT</name>
<gene>
    <name evidence="1" type="ORF">IAI61_13835</name>
</gene>
<dbReference type="Gene3D" id="3.90.550.10">
    <property type="entry name" value="Spore Coat Polysaccharide Biosynthesis Protein SpsA, Chain A"/>
    <property type="match status" value="1"/>
</dbReference>
<evidence type="ECO:0000313" key="1">
    <source>
        <dbReference type="EMBL" id="MBO1080116.1"/>
    </source>
</evidence>
<dbReference type="SUPFAM" id="SSF53448">
    <property type="entry name" value="Nucleotide-diphospho-sugar transferases"/>
    <property type="match status" value="1"/>
</dbReference>
<keyword evidence="2" id="KW-1185">Reference proteome</keyword>
<dbReference type="RefSeq" id="WP_207417939.1">
    <property type="nucleotide sequence ID" value="NZ_CP061177.1"/>
</dbReference>
<protein>
    <recommendedName>
        <fullName evidence="3">Glycosyltransferase family 2 protein</fullName>
    </recommendedName>
</protein>
<reference evidence="1 2" key="1">
    <citation type="submission" date="2020-09" db="EMBL/GenBank/DDBJ databases">
        <title>Roseomonas.</title>
        <authorList>
            <person name="Zhu W."/>
        </authorList>
    </citation>
    <scope>NUCLEOTIDE SEQUENCE [LARGE SCALE GENOMIC DNA]</scope>
    <source>
        <strain evidence="1 2">573</strain>
    </source>
</reference>